<dbReference type="Proteomes" id="UP000011713">
    <property type="component" value="Unassembled WGS sequence"/>
</dbReference>
<name>M4BSU1_HYAAE</name>
<evidence type="ECO:0000313" key="2">
    <source>
        <dbReference type="Proteomes" id="UP000011713"/>
    </source>
</evidence>
<dbReference type="AlphaFoldDB" id="M4BSU1"/>
<organism evidence="1 2">
    <name type="scientific">Hyaloperonospora arabidopsidis (strain Emoy2)</name>
    <name type="common">Downy mildew agent</name>
    <name type="synonym">Peronospora arabidopsidis</name>
    <dbReference type="NCBI Taxonomy" id="559515"/>
    <lineage>
        <taxon>Eukaryota</taxon>
        <taxon>Sar</taxon>
        <taxon>Stramenopiles</taxon>
        <taxon>Oomycota</taxon>
        <taxon>Peronosporomycetes</taxon>
        <taxon>Peronosporales</taxon>
        <taxon>Peronosporaceae</taxon>
        <taxon>Hyaloperonospora</taxon>
    </lineage>
</organism>
<dbReference type="HOGENOM" id="CLU_2927477_0_0_1"/>
<reference evidence="2" key="1">
    <citation type="journal article" date="2010" name="Science">
        <title>Signatures of adaptation to obligate biotrophy in the Hyaloperonospora arabidopsidis genome.</title>
        <authorList>
            <person name="Baxter L."/>
            <person name="Tripathy S."/>
            <person name="Ishaque N."/>
            <person name="Boot N."/>
            <person name="Cabral A."/>
            <person name="Kemen E."/>
            <person name="Thines M."/>
            <person name="Ah-Fong A."/>
            <person name="Anderson R."/>
            <person name="Badejoko W."/>
            <person name="Bittner-Eddy P."/>
            <person name="Boore J.L."/>
            <person name="Chibucos M.C."/>
            <person name="Coates M."/>
            <person name="Dehal P."/>
            <person name="Delehaunty K."/>
            <person name="Dong S."/>
            <person name="Downton P."/>
            <person name="Dumas B."/>
            <person name="Fabro G."/>
            <person name="Fronick C."/>
            <person name="Fuerstenberg S.I."/>
            <person name="Fulton L."/>
            <person name="Gaulin E."/>
            <person name="Govers F."/>
            <person name="Hughes L."/>
            <person name="Humphray S."/>
            <person name="Jiang R.H."/>
            <person name="Judelson H."/>
            <person name="Kamoun S."/>
            <person name="Kyung K."/>
            <person name="Meijer H."/>
            <person name="Minx P."/>
            <person name="Morris P."/>
            <person name="Nelson J."/>
            <person name="Phuntumart V."/>
            <person name="Qutob D."/>
            <person name="Rehmany A."/>
            <person name="Rougon-Cardoso A."/>
            <person name="Ryden P."/>
            <person name="Torto-Alalibo T."/>
            <person name="Studholme D."/>
            <person name="Wang Y."/>
            <person name="Win J."/>
            <person name="Wood J."/>
            <person name="Clifton S.W."/>
            <person name="Rogers J."/>
            <person name="Van den Ackerveken G."/>
            <person name="Jones J.D."/>
            <person name="McDowell J.M."/>
            <person name="Beynon J."/>
            <person name="Tyler B.M."/>
        </authorList>
    </citation>
    <scope>NUCLEOTIDE SEQUENCE [LARGE SCALE GENOMIC DNA]</scope>
    <source>
        <strain evidence="2">Emoy2</strain>
    </source>
</reference>
<dbReference type="EMBL" id="JH597790">
    <property type="status" value="NOT_ANNOTATED_CDS"/>
    <property type="molecule type" value="Genomic_DNA"/>
</dbReference>
<dbReference type="InParanoid" id="M4BSU1"/>
<protein>
    <submittedName>
        <fullName evidence="1">Uncharacterized protein</fullName>
    </submittedName>
</protein>
<sequence>MQKVERMKMRRWTWLGREYSERYAIRKNGFLRPTACELRGGVLEARKMQRRNLYEEERRRF</sequence>
<evidence type="ECO:0000313" key="1">
    <source>
        <dbReference type="EnsemblProtists" id="HpaP809526"/>
    </source>
</evidence>
<dbReference type="EnsemblProtists" id="HpaT809526">
    <property type="protein sequence ID" value="HpaP809526"/>
    <property type="gene ID" value="HpaG809526"/>
</dbReference>
<reference evidence="1" key="2">
    <citation type="submission" date="2015-06" db="UniProtKB">
        <authorList>
            <consortium name="EnsemblProtists"/>
        </authorList>
    </citation>
    <scope>IDENTIFICATION</scope>
    <source>
        <strain evidence="1">Emoy2</strain>
    </source>
</reference>
<keyword evidence="2" id="KW-1185">Reference proteome</keyword>
<accession>M4BSU1</accession>
<proteinExistence type="predicted"/>
<dbReference type="VEuPathDB" id="FungiDB:HpaG809526"/>